<evidence type="ECO:0000256" key="1">
    <source>
        <dbReference type="SAM" id="MobiDB-lite"/>
    </source>
</evidence>
<feature type="domain" description="Rad21/Rec8-like protein C-terminal eukaryotic" evidence="2">
    <location>
        <begin position="375"/>
        <end position="422"/>
    </location>
</feature>
<dbReference type="PANTHER" id="PTHR12585">
    <property type="entry name" value="SCC1 / RAD21 FAMILY MEMBER"/>
    <property type="match status" value="1"/>
</dbReference>
<feature type="region of interest" description="Disordered" evidence="1">
    <location>
        <begin position="191"/>
        <end position="212"/>
    </location>
</feature>
<feature type="compositionally biased region" description="Basic and acidic residues" evidence="1">
    <location>
        <begin position="252"/>
        <end position="288"/>
    </location>
</feature>
<keyword evidence="4" id="KW-1185">Reference proteome</keyword>
<proteinExistence type="predicted"/>
<dbReference type="GeneTree" id="ENSGT00390000011379"/>
<name>A0A8P4GQY3_DICLA</name>
<reference evidence="3" key="1">
    <citation type="submission" date="2025-08" db="UniProtKB">
        <authorList>
            <consortium name="Ensembl"/>
        </authorList>
    </citation>
    <scope>IDENTIFICATION</scope>
</reference>
<feature type="region of interest" description="Disordered" evidence="1">
    <location>
        <begin position="244"/>
        <end position="288"/>
    </location>
</feature>
<accession>A0A8P4GQY3</accession>
<feature type="region of interest" description="Disordered" evidence="1">
    <location>
        <begin position="65"/>
        <end position="99"/>
    </location>
</feature>
<sequence>MSSIFCPPGITASPDTITLRETEPVTIPVAEFEGEELVDQHPDTIDFLLAQTDHFPEDLDIPREEVTPGEEEREMERGGLEGDLERERTKELTGSTIELQPTTVSGEDAVLLPQEETGLSLEMPRPPTDQQTPVSVPVLASPPSAAEQRERPTPELEDVPSPEVRTRRRKRQLIFFDPETQISQEVLQEQIDNPHTETRRPLYPPPSSHRTLPAAELLNNPCTILPEEVEFLWRQAATITPLSGSNLQVGERGPESTDSEKELEREMVEAAEEAERREEERLELSPREVPRDVAESEMFDISDHISLPLEGSDQQEVSREISPMPSSEREGSLVSRSVSTLQDIPEVADELLERAAAESPGLLPELDEQEIAPVLFQSLLPPEVDRRTVSNIFQRLLEILSAGKVRVEQHEPYGDILISPGQDYEEEHLTV</sequence>
<reference evidence="3" key="2">
    <citation type="submission" date="2025-09" db="UniProtKB">
        <authorList>
            <consortium name="Ensembl"/>
        </authorList>
    </citation>
    <scope>IDENTIFICATION</scope>
</reference>
<evidence type="ECO:0000313" key="3">
    <source>
        <dbReference type="Ensembl" id="ENSDLAP00005080333.1"/>
    </source>
</evidence>
<dbReference type="InterPro" id="IPR039781">
    <property type="entry name" value="Rad21/Rec8-like"/>
</dbReference>
<dbReference type="PANTHER" id="PTHR12585:SF27">
    <property type="entry name" value="MEIOTIC RECOMBINATION PROTEIN REC8 HOMOLOG"/>
    <property type="match status" value="1"/>
</dbReference>
<feature type="region of interest" description="Disordered" evidence="1">
    <location>
        <begin position="120"/>
        <end position="166"/>
    </location>
</feature>
<evidence type="ECO:0000259" key="2">
    <source>
        <dbReference type="Pfam" id="PF04824"/>
    </source>
</evidence>
<dbReference type="GO" id="GO:0030893">
    <property type="term" value="C:meiotic cohesin complex"/>
    <property type="evidence" value="ECO:0007669"/>
    <property type="project" value="TreeGrafter"/>
</dbReference>
<dbReference type="InterPro" id="IPR023093">
    <property type="entry name" value="ScpA-like_C"/>
</dbReference>
<dbReference type="InterPro" id="IPR006909">
    <property type="entry name" value="Rad21/Rec8_C_eu"/>
</dbReference>
<evidence type="ECO:0000313" key="4">
    <source>
        <dbReference type="Proteomes" id="UP000694389"/>
    </source>
</evidence>
<organism evidence="3 4">
    <name type="scientific">Dicentrarchus labrax</name>
    <name type="common">European seabass</name>
    <name type="synonym">Morone labrax</name>
    <dbReference type="NCBI Taxonomy" id="13489"/>
    <lineage>
        <taxon>Eukaryota</taxon>
        <taxon>Metazoa</taxon>
        <taxon>Chordata</taxon>
        <taxon>Craniata</taxon>
        <taxon>Vertebrata</taxon>
        <taxon>Euteleostomi</taxon>
        <taxon>Actinopterygii</taxon>
        <taxon>Neopterygii</taxon>
        <taxon>Teleostei</taxon>
        <taxon>Neoteleostei</taxon>
        <taxon>Acanthomorphata</taxon>
        <taxon>Eupercaria</taxon>
        <taxon>Moronidae</taxon>
        <taxon>Dicentrarchus</taxon>
    </lineage>
</organism>
<protein>
    <recommendedName>
        <fullName evidence="2">Rad21/Rec8-like protein C-terminal eukaryotic domain-containing protein</fullName>
    </recommendedName>
</protein>
<feature type="region of interest" description="Disordered" evidence="1">
    <location>
        <begin position="310"/>
        <end position="338"/>
    </location>
</feature>
<dbReference type="Proteomes" id="UP000694389">
    <property type="component" value="Unassembled WGS sequence"/>
</dbReference>
<dbReference type="CDD" id="cd21794">
    <property type="entry name" value="Rad21_Rec8_M_Rec8"/>
    <property type="match status" value="1"/>
</dbReference>
<dbReference type="GO" id="GO:0003682">
    <property type="term" value="F:chromatin binding"/>
    <property type="evidence" value="ECO:0007669"/>
    <property type="project" value="TreeGrafter"/>
</dbReference>
<dbReference type="AlphaFoldDB" id="A0A8P4GQY3"/>
<dbReference type="GO" id="GO:0051177">
    <property type="term" value="P:meiotic sister chromatid cohesion"/>
    <property type="evidence" value="ECO:0007669"/>
    <property type="project" value="TreeGrafter"/>
</dbReference>
<feature type="compositionally biased region" description="Low complexity" evidence="1">
    <location>
        <begin position="133"/>
        <end position="146"/>
    </location>
</feature>
<feature type="compositionally biased region" description="Basic and acidic residues" evidence="1">
    <location>
        <begin position="74"/>
        <end position="91"/>
    </location>
</feature>
<dbReference type="GO" id="GO:0006302">
    <property type="term" value="P:double-strand break repair"/>
    <property type="evidence" value="ECO:0007669"/>
    <property type="project" value="TreeGrafter"/>
</dbReference>
<dbReference type="InterPro" id="IPR036390">
    <property type="entry name" value="WH_DNA-bd_sf"/>
</dbReference>
<dbReference type="Ensembl" id="ENSDLAT00005072255.1">
    <property type="protein sequence ID" value="ENSDLAP00005080333.1"/>
    <property type="gene ID" value="ENSDLAG00005033042.1"/>
</dbReference>
<dbReference type="SUPFAM" id="SSF46785">
    <property type="entry name" value="Winged helix' DNA-binding domain"/>
    <property type="match status" value="1"/>
</dbReference>
<dbReference type="Gene3D" id="1.10.10.580">
    <property type="entry name" value="Structural maintenance of chromosome 1. Chain E"/>
    <property type="match status" value="1"/>
</dbReference>
<dbReference type="Pfam" id="PF04824">
    <property type="entry name" value="Rad21_Rec8"/>
    <property type="match status" value="1"/>
</dbReference>